<evidence type="ECO:0000256" key="9">
    <source>
        <dbReference type="ARBA" id="ARBA00023054"/>
    </source>
</evidence>
<dbReference type="EC" id="2.7.11.1" evidence="3"/>
<comment type="subcellular location">
    <subcellularLocation>
        <location evidence="2">Nucleus</location>
    </subcellularLocation>
</comment>
<evidence type="ECO:0000256" key="15">
    <source>
        <dbReference type="SAM" id="MobiDB-lite"/>
    </source>
</evidence>
<dbReference type="PANTHER" id="PTHR22974">
    <property type="entry name" value="MIXED LINEAGE PROTEIN KINASE"/>
    <property type="match status" value="1"/>
</dbReference>
<evidence type="ECO:0000256" key="4">
    <source>
        <dbReference type="ARBA" id="ARBA00022527"/>
    </source>
</evidence>
<comment type="catalytic activity">
    <reaction evidence="11">
        <text>L-threonyl-[protein] + ATP = O-phospho-L-threonyl-[protein] + ADP + H(+)</text>
        <dbReference type="Rhea" id="RHEA:46608"/>
        <dbReference type="Rhea" id="RHEA-COMP:11060"/>
        <dbReference type="Rhea" id="RHEA-COMP:11605"/>
        <dbReference type="ChEBI" id="CHEBI:15378"/>
        <dbReference type="ChEBI" id="CHEBI:30013"/>
        <dbReference type="ChEBI" id="CHEBI:30616"/>
        <dbReference type="ChEBI" id="CHEBI:61977"/>
        <dbReference type="ChEBI" id="CHEBI:456216"/>
        <dbReference type="EC" id="2.7.11.1"/>
    </reaction>
</comment>
<organism evidence="17 18">
    <name type="scientific">Echeneis naucrates</name>
    <name type="common">Live sharksucker</name>
    <dbReference type="NCBI Taxonomy" id="173247"/>
    <lineage>
        <taxon>Eukaryota</taxon>
        <taxon>Metazoa</taxon>
        <taxon>Chordata</taxon>
        <taxon>Craniata</taxon>
        <taxon>Vertebrata</taxon>
        <taxon>Euteleostomi</taxon>
        <taxon>Actinopterygii</taxon>
        <taxon>Neopterygii</taxon>
        <taxon>Teleostei</taxon>
        <taxon>Neoteleostei</taxon>
        <taxon>Acanthomorphata</taxon>
        <taxon>Carangaria</taxon>
        <taxon>Carangiformes</taxon>
        <taxon>Echeneidae</taxon>
        <taxon>Echeneis</taxon>
    </lineage>
</organism>
<protein>
    <recommendedName>
        <fullName evidence="3">non-specific serine/threonine protein kinase</fullName>
        <ecNumber evidence="3">2.7.11.1</ecNumber>
    </recommendedName>
</protein>
<dbReference type="PROSITE" id="PS00107">
    <property type="entry name" value="PROTEIN_KINASE_ATP"/>
    <property type="match status" value="1"/>
</dbReference>
<reference evidence="17" key="3">
    <citation type="submission" date="2025-09" db="UniProtKB">
        <authorList>
            <consortium name="Ensembl"/>
        </authorList>
    </citation>
    <scope>IDENTIFICATION</scope>
</reference>
<evidence type="ECO:0000259" key="16">
    <source>
        <dbReference type="PROSITE" id="PS50011"/>
    </source>
</evidence>
<gene>
    <name evidence="17" type="primary">LOC115059549</name>
</gene>
<feature type="coiled-coil region" evidence="14">
    <location>
        <begin position="300"/>
        <end position="334"/>
    </location>
</feature>
<evidence type="ECO:0000256" key="6">
    <source>
        <dbReference type="ARBA" id="ARBA00022741"/>
    </source>
</evidence>
<feature type="region of interest" description="Disordered" evidence="15">
    <location>
        <begin position="54"/>
        <end position="113"/>
    </location>
</feature>
<dbReference type="GO" id="GO:0035556">
    <property type="term" value="P:intracellular signal transduction"/>
    <property type="evidence" value="ECO:0007669"/>
    <property type="project" value="TreeGrafter"/>
</dbReference>
<accession>A0A665U375</accession>
<dbReference type="PROSITE" id="PS50011">
    <property type="entry name" value="PROTEIN_KINASE_DOM"/>
    <property type="match status" value="1"/>
</dbReference>
<sequence>MMEGLHSQAISLDPRRQELLEARFTGVGVAKVTNSESSNQSLCSAGSLSDKELEFAGSSGSGTSPARGIPMLVRSSPQHSLSNPLFQHGSPSSTGSAHTDSSSCSSVKTAPTHSCSHKSELTLLKLAALEKDKNSDLEQKEGRIDDLLRVNCDLRRQIDEQQKMLERYKERLNKCVTMSKKLLIEKSKQEKLACRDKSMQDRLRLGHFTTVRHGASFTEQWTDGYAFQNLIKQQERINSQREDIERQRKLLGKRKPPSMAQTPPPSLEQNKRKSRSNGQENETLSLAEYHEQEEIFKLRIGHLKKEEAEIQAELEHLERVRNLHIRELKRIHNEDNSQFKDHPTLNDRYLLLHLLGRGGFSEVFKAFDLTEQRYVAIKIHQLNKNWREEKKENYHKHACREYRIHKELDHPRIVKLYDYFSLDTDSFCTVLEYCEGNDLDFYLKQNKLMTEKEGRSIVMQIVNALKYLNQIRPPIIHYDLKPGNILLVNGTACGEIKITDFGLSKIMDDDSYNSTDGMELTSQGAGTYWYIDTNFTEPPKISNKVDVWSVGVIFYQSLYGRKPFGHNQSQQDILQENTILKATEVQFPPKPVVTTEAKAFIRRCLAYHKEDRVDVLQLASDPFLMPHIRKALGSSTPVAPPLPSTSSCFSSSW</sequence>
<comment type="cofactor">
    <cofactor evidence="1">
        <name>Mg(2+)</name>
        <dbReference type="ChEBI" id="CHEBI:18420"/>
    </cofactor>
</comment>
<feature type="compositionally biased region" description="Low complexity" evidence="15">
    <location>
        <begin position="90"/>
        <end position="106"/>
    </location>
</feature>
<keyword evidence="5" id="KW-0808">Transferase</keyword>
<dbReference type="FunFam" id="1.10.510.10:FF:000037">
    <property type="entry name" value="Serine/threonine-protein kinase tousled-like 2"/>
    <property type="match status" value="1"/>
</dbReference>
<dbReference type="PROSITE" id="PS00108">
    <property type="entry name" value="PROTEIN_KINASE_ST"/>
    <property type="match status" value="1"/>
</dbReference>
<keyword evidence="8 13" id="KW-0067">ATP-binding</keyword>
<dbReference type="Gene3D" id="1.10.510.10">
    <property type="entry name" value="Transferase(Phosphotransferase) domain 1"/>
    <property type="match status" value="1"/>
</dbReference>
<keyword evidence="7" id="KW-0418">Kinase</keyword>
<evidence type="ECO:0000256" key="7">
    <source>
        <dbReference type="ARBA" id="ARBA00022777"/>
    </source>
</evidence>
<evidence type="ECO:0000256" key="10">
    <source>
        <dbReference type="ARBA" id="ARBA00023242"/>
    </source>
</evidence>
<dbReference type="GO" id="GO:0005524">
    <property type="term" value="F:ATP binding"/>
    <property type="evidence" value="ECO:0007669"/>
    <property type="project" value="UniProtKB-UniRule"/>
</dbReference>
<evidence type="ECO:0000256" key="5">
    <source>
        <dbReference type="ARBA" id="ARBA00022679"/>
    </source>
</evidence>
<evidence type="ECO:0000256" key="2">
    <source>
        <dbReference type="ARBA" id="ARBA00004123"/>
    </source>
</evidence>
<reference evidence="17" key="2">
    <citation type="submission" date="2025-08" db="UniProtKB">
        <authorList>
            <consortium name="Ensembl"/>
        </authorList>
    </citation>
    <scope>IDENTIFICATION</scope>
</reference>
<evidence type="ECO:0000313" key="18">
    <source>
        <dbReference type="Proteomes" id="UP000472264"/>
    </source>
</evidence>
<dbReference type="InterPro" id="IPR008271">
    <property type="entry name" value="Ser/Thr_kinase_AS"/>
</dbReference>
<feature type="domain" description="Protein kinase" evidence="16">
    <location>
        <begin position="349"/>
        <end position="624"/>
    </location>
</feature>
<dbReference type="InterPro" id="IPR011009">
    <property type="entry name" value="Kinase-like_dom_sf"/>
</dbReference>
<evidence type="ECO:0000256" key="12">
    <source>
        <dbReference type="ARBA" id="ARBA00048679"/>
    </source>
</evidence>
<dbReference type="InterPro" id="IPR000719">
    <property type="entry name" value="Prot_kinase_dom"/>
</dbReference>
<dbReference type="GO" id="GO:0048471">
    <property type="term" value="C:perinuclear region of cytoplasm"/>
    <property type="evidence" value="ECO:0007669"/>
    <property type="project" value="TreeGrafter"/>
</dbReference>
<dbReference type="Ensembl" id="ENSENLT00000014577.1">
    <property type="protein sequence ID" value="ENSENLP00000014003.1"/>
    <property type="gene ID" value="ENSENLG00000005723.1"/>
</dbReference>
<dbReference type="InterPro" id="IPR017441">
    <property type="entry name" value="Protein_kinase_ATP_BS"/>
</dbReference>
<dbReference type="GO" id="GO:0004674">
    <property type="term" value="F:protein serine/threonine kinase activity"/>
    <property type="evidence" value="ECO:0007669"/>
    <property type="project" value="UniProtKB-KW"/>
</dbReference>
<comment type="catalytic activity">
    <reaction evidence="12">
        <text>L-seryl-[protein] + ATP = O-phospho-L-seryl-[protein] + ADP + H(+)</text>
        <dbReference type="Rhea" id="RHEA:17989"/>
        <dbReference type="Rhea" id="RHEA-COMP:9863"/>
        <dbReference type="Rhea" id="RHEA-COMP:11604"/>
        <dbReference type="ChEBI" id="CHEBI:15378"/>
        <dbReference type="ChEBI" id="CHEBI:29999"/>
        <dbReference type="ChEBI" id="CHEBI:30616"/>
        <dbReference type="ChEBI" id="CHEBI:83421"/>
        <dbReference type="ChEBI" id="CHEBI:456216"/>
        <dbReference type="EC" id="2.7.11.1"/>
    </reaction>
</comment>
<evidence type="ECO:0000256" key="14">
    <source>
        <dbReference type="SAM" id="Coils"/>
    </source>
</evidence>
<proteinExistence type="predicted"/>
<feature type="binding site" evidence="13">
    <location>
        <position position="378"/>
    </location>
    <ligand>
        <name>ATP</name>
        <dbReference type="ChEBI" id="CHEBI:30616"/>
    </ligand>
</feature>
<evidence type="ECO:0000256" key="8">
    <source>
        <dbReference type="ARBA" id="ARBA00022840"/>
    </source>
</evidence>
<evidence type="ECO:0000313" key="17">
    <source>
        <dbReference type="Ensembl" id="ENSENLP00000014003.1"/>
    </source>
</evidence>
<evidence type="ECO:0000256" key="3">
    <source>
        <dbReference type="ARBA" id="ARBA00012513"/>
    </source>
</evidence>
<dbReference type="GO" id="GO:0005634">
    <property type="term" value="C:nucleus"/>
    <property type="evidence" value="ECO:0007669"/>
    <property type="project" value="UniProtKB-SubCell"/>
</dbReference>
<feature type="compositionally biased region" description="Polar residues" evidence="15">
    <location>
        <begin position="75"/>
        <end position="85"/>
    </location>
</feature>
<dbReference type="Proteomes" id="UP000472264">
    <property type="component" value="Chromosome 19"/>
</dbReference>
<dbReference type="GO" id="GO:0007059">
    <property type="term" value="P:chromosome segregation"/>
    <property type="evidence" value="ECO:0007669"/>
    <property type="project" value="TreeGrafter"/>
</dbReference>
<dbReference type="SUPFAM" id="SSF56112">
    <property type="entry name" value="Protein kinase-like (PK-like)"/>
    <property type="match status" value="1"/>
</dbReference>
<evidence type="ECO:0000256" key="13">
    <source>
        <dbReference type="PROSITE-ProRule" id="PRU10141"/>
    </source>
</evidence>
<evidence type="ECO:0000256" key="11">
    <source>
        <dbReference type="ARBA" id="ARBA00047899"/>
    </source>
</evidence>
<keyword evidence="6 13" id="KW-0547">Nucleotide-binding</keyword>
<keyword evidence="4" id="KW-0723">Serine/threonine-protein kinase</keyword>
<reference evidence="17" key="1">
    <citation type="submission" date="2021-04" db="EMBL/GenBank/DDBJ databases">
        <authorList>
            <consortium name="Wellcome Sanger Institute Data Sharing"/>
        </authorList>
    </citation>
    <scope>NUCLEOTIDE SEQUENCE [LARGE SCALE GENOMIC DNA]</scope>
</reference>
<name>A0A665U375_ECHNA</name>
<feature type="region of interest" description="Disordered" evidence="15">
    <location>
        <begin position="249"/>
        <end position="286"/>
    </location>
</feature>
<keyword evidence="10" id="KW-0539">Nucleus</keyword>
<dbReference type="SMART" id="SM00220">
    <property type="entry name" value="S_TKc"/>
    <property type="match status" value="1"/>
</dbReference>
<dbReference type="PANTHER" id="PTHR22974:SF20">
    <property type="entry name" value="SERINE_THREONINE-PROTEIN KINASE TOUSLED-LIKE 2"/>
    <property type="match status" value="1"/>
</dbReference>
<dbReference type="Pfam" id="PF00069">
    <property type="entry name" value="Pkinase"/>
    <property type="match status" value="1"/>
</dbReference>
<keyword evidence="18" id="KW-1185">Reference proteome</keyword>
<keyword evidence="9 14" id="KW-0175">Coiled coil</keyword>
<dbReference type="AlphaFoldDB" id="A0A665U375"/>
<evidence type="ECO:0000256" key="1">
    <source>
        <dbReference type="ARBA" id="ARBA00001946"/>
    </source>
</evidence>